<evidence type="ECO:0000256" key="6">
    <source>
        <dbReference type="ARBA" id="ARBA00022723"/>
    </source>
</evidence>
<comment type="cofactor">
    <cofactor evidence="1">
        <name>Mg(2+)</name>
        <dbReference type="ChEBI" id="CHEBI:18420"/>
    </cofactor>
</comment>
<accession>A0ABW0BL86</accession>
<dbReference type="Gene3D" id="3.10.520.10">
    <property type="entry name" value="ApbE-like domains"/>
    <property type="match status" value="1"/>
</dbReference>
<evidence type="ECO:0000313" key="11">
    <source>
        <dbReference type="EMBL" id="MFC5177837.1"/>
    </source>
</evidence>
<reference evidence="12" key="1">
    <citation type="journal article" date="2019" name="Int. J. Syst. Evol. Microbiol.">
        <title>The Global Catalogue of Microorganisms (GCM) 10K type strain sequencing project: providing services to taxonomists for standard genome sequencing and annotation.</title>
        <authorList>
            <consortium name="The Broad Institute Genomics Platform"/>
            <consortium name="The Broad Institute Genome Sequencing Center for Infectious Disease"/>
            <person name="Wu L."/>
            <person name="Ma J."/>
        </authorList>
    </citation>
    <scope>NUCLEOTIDE SEQUENCE [LARGE SCALE GENOMIC DNA]</scope>
    <source>
        <strain evidence="12">DFY41</strain>
    </source>
</reference>
<evidence type="ECO:0000256" key="5">
    <source>
        <dbReference type="ARBA" id="ARBA00022679"/>
    </source>
</evidence>
<dbReference type="PANTHER" id="PTHR30040:SF2">
    <property type="entry name" value="FAD:PROTEIN FMN TRANSFERASE"/>
    <property type="match status" value="1"/>
</dbReference>
<dbReference type="InterPro" id="IPR003374">
    <property type="entry name" value="ApbE-like_sf"/>
</dbReference>
<dbReference type="RefSeq" id="WP_378591526.1">
    <property type="nucleotide sequence ID" value="NZ_JBHSKD010000018.1"/>
</dbReference>
<evidence type="ECO:0000256" key="8">
    <source>
        <dbReference type="ARBA" id="ARBA00022842"/>
    </source>
</evidence>
<keyword evidence="8" id="KW-0460">Magnesium</keyword>
<keyword evidence="7" id="KW-0274">FAD</keyword>
<dbReference type="Pfam" id="PF02424">
    <property type="entry name" value="ApbE"/>
    <property type="match status" value="1"/>
</dbReference>
<evidence type="ECO:0000313" key="12">
    <source>
        <dbReference type="Proteomes" id="UP001596087"/>
    </source>
</evidence>
<keyword evidence="12" id="KW-1185">Reference proteome</keyword>
<gene>
    <name evidence="11" type="ORF">ACFPGP_14235</name>
</gene>
<dbReference type="EC" id="2.7.1.180" evidence="2"/>
<evidence type="ECO:0000256" key="10">
    <source>
        <dbReference type="ARBA" id="ARBA00048540"/>
    </source>
</evidence>
<sequence>MTGSTTGSTTTGSVTGVGPALHRRFDAFGSYGHVAVRRPSDLAPVLALVQRVVADVDATCSRFRDDSDLARANRRPGRWTTVDPLLVAAVDAACGAAAATDGLVHPLLGRPLVTLGYDRDFDELARRGDVPGIEEAPVPDTDAWRAIGLDTEGRIRVPLGTALDLGATGKAWAADVAAHAIEEELGCPALVSLGGDLRIATPDGGPWQVAVSERPGQGPDTIVAITEGGLATSSTRVRRWTADGVERHHVVDPRTGRPATEVWRTVTAVAPTATGANTATTAAVVLGHDADAWLTERTVPARLVAADGSVVLLGGWPADAVPSPAPAPTATPEAS</sequence>
<evidence type="ECO:0000256" key="3">
    <source>
        <dbReference type="ARBA" id="ARBA00016337"/>
    </source>
</evidence>
<proteinExistence type="predicted"/>
<evidence type="ECO:0000256" key="9">
    <source>
        <dbReference type="ARBA" id="ARBA00031306"/>
    </source>
</evidence>
<dbReference type="InterPro" id="IPR024932">
    <property type="entry name" value="ApbE"/>
</dbReference>
<evidence type="ECO:0000256" key="2">
    <source>
        <dbReference type="ARBA" id="ARBA00011955"/>
    </source>
</evidence>
<dbReference type="EMBL" id="JBHSKD010000018">
    <property type="protein sequence ID" value="MFC5177837.1"/>
    <property type="molecule type" value="Genomic_DNA"/>
</dbReference>
<organism evidence="11 12">
    <name type="scientific">Nocardioides taihuensis</name>
    <dbReference type="NCBI Taxonomy" id="1835606"/>
    <lineage>
        <taxon>Bacteria</taxon>
        <taxon>Bacillati</taxon>
        <taxon>Actinomycetota</taxon>
        <taxon>Actinomycetes</taxon>
        <taxon>Propionibacteriales</taxon>
        <taxon>Nocardioidaceae</taxon>
        <taxon>Nocardioides</taxon>
    </lineage>
</organism>
<comment type="catalytic activity">
    <reaction evidence="10">
        <text>L-threonyl-[protein] + FAD = FMN-L-threonyl-[protein] + AMP + H(+)</text>
        <dbReference type="Rhea" id="RHEA:36847"/>
        <dbReference type="Rhea" id="RHEA-COMP:11060"/>
        <dbReference type="Rhea" id="RHEA-COMP:11061"/>
        <dbReference type="ChEBI" id="CHEBI:15378"/>
        <dbReference type="ChEBI" id="CHEBI:30013"/>
        <dbReference type="ChEBI" id="CHEBI:57692"/>
        <dbReference type="ChEBI" id="CHEBI:74257"/>
        <dbReference type="ChEBI" id="CHEBI:456215"/>
        <dbReference type="EC" id="2.7.1.180"/>
    </reaction>
</comment>
<evidence type="ECO:0000256" key="4">
    <source>
        <dbReference type="ARBA" id="ARBA00022630"/>
    </source>
</evidence>
<keyword evidence="4" id="KW-0285">Flavoprotein</keyword>
<protein>
    <recommendedName>
        <fullName evidence="3">FAD:protein FMN transferase</fullName>
        <ecNumber evidence="2">2.7.1.180</ecNumber>
    </recommendedName>
    <alternativeName>
        <fullName evidence="9">Flavin transferase</fullName>
    </alternativeName>
</protein>
<evidence type="ECO:0000256" key="1">
    <source>
        <dbReference type="ARBA" id="ARBA00001946"/>
    </source>
</evidence>
<dbReference type="Proteomes" id="UP001596087">
    <property type="component" value="Unassembled WGS sequence"/>
</dbReference>
<name>A0ABW0BL86_9ACTN</name>
<evidence type="ECO:0000256" key="7">
    <source>
        <dbReference type="ARBA" id="ARBA00022827"/>
    </source>
</evidence>
<comment type="caution">
    <text evidence="11">The sequence shown here is derived from an EMBL/GenBank/DDBJ whole genome shotgun (WGS) entry which is preliminary data.</text>
</comment>
<dbReference type="SUPFAM" id="SSF143631">
    <property type="entry name" value="ApbE-like"/>
    <property type="match status" value="1"/>
</dbReference>
<dbReference type="PANTHER" id="PTHR30040">
    <property type="entry name" value="THIAMINE BIOSYNTHESIS LIPOPROTEIN APBE"/>
    <property type="match status" value="1"/>
</dbReference>
<keyword evidence="6" id="KW-0479">Metal-binding</keyword>
<dbReference type="GO" id="GO:0016740">
    <property type="term" value="F:transferase activity"/>
    <property type="evidence" value="ECO:0007669"/>
    <property type="project" value="UniProtKB-KW"/>
</dbReference>
<keyword evidence="5 11" id="KW-0808">Transferase</keyword>